<accession>A0A226DTA4</accession>
<dbReference type="AlphaFoldDB" id="A0A226DTA4"/>
<dbReference type="GO" id="GO:0008757">
    <property type="term" value="F:S-adenosylmethionine-dependent methyltransferase activity"/>
    <property type="evidence" value="ECO:0007669"/>
    <property type="project" value="InterPro"/>
</dbReference>
<reference evidence="2 3" key="1">
    <citation type="submission" date="2015-12" db="EMBL/GenBank/DDBJ databases">
        <title>The genome of Folsomia candida.</title>
        <authorList>
            <person name="Faddeeva A."/>
            <person name="Derks M.F."/>
            <person name="Anvar Y."/>
            <person name="Smit S."/>
            <person name="Van Straalen N."/>
            <person name="Roelofs D."/>
        </authorList>
    </citation>
    <scope>NUCLEOTIDE SEQUENCE [LARGE SCALE GENOMIC DNA]</scope>
    <source>
        <strain evidence="2 3">VU population</strain>
        <tissue evidence="2">Whole body</tissue>
    </source>
</reference>
<evidence type="ECO:0000313" key="3">
    <source>
        <dbReference type="Proteomes" id="UP000198287"/>
    </source>
</evidence>
<dbReference type="Proteomes" id="UP000198287">
    <property type="component" value="Unassembled WGS sequence"/>
</dbReference>
<dbReference type="STRING" id="158441.A0A226DTA4"/>
<dbReference type="GO" id="GO:0032259">
    <property type="term" value="P:methylation"/>
    <property type="evidence" value="ECO:0007669"/>
    <property type="project" value="UniProtKB-KW"/>
</dbReference>
<organism evidence="2 3">
    <name type="scientific">Folsomia candida</name>
    <name type="common">Springtail</name>
    <dbReference type="NCBI Taxonomy" id="158441"/>
    <lineage>
        <taxon>Eukaryota</taxon>
        <taxon>Metazoa</taxon>
        <taxon>Ecdysozoa</taxon>
        <taxon>Arthropoda</taxon>
        <taxon>Hexapoda</taxon>
        <taxon>Collembola</taxon>
        <taxon>Entomobryomorpha</taxon>
        <taxon>Isotomoidea</taxon>
        <taxon>Isotomidae</taxon>
        <taxon>Proisotominae</taxon>
        <taxon>Folsomia</taxon>
    </lineage>
</organism>
<dbReference type="InterPro" id="IPR029063">
    <property type="entry name" value="SAM-dependent_MTases_sf"/>
</dbReference>
<dbReference type="Gene3D" id="3.40.50.150">
    <property type="entry name" value="Vaccinia Virus protein VP39"/>
    <property type="match status" value="2"/>
</dbReference>
<feature type="domain" description="Methyltransferase type 11" evidence="1">
    <location>
        <begin position="33"/>
        <end position="67"/>
    </location>
</feature>
<dbReference type="CDD" id="cd02440">
    <property type="entry name" value="AdoMet_MTases"/>
    <property type="match status" value="2"/>
</dbReference>
<protein>
    <submittedName>
        <fullName evidence="2">Juvenile hormone acid O-methyltransferase</fullName>
    </submittedName>
</protein>
<dbReference type="SUPFAM" id="SSF53335">
    <property type="entry name" value="S-adenosyl-L-methionine-dependent methyltransferases"/>
    <property type="match status" value="2"/>
</dbReference>
<dbReference type="OrthoDB" id="66144at2759"/>
<dbReference type="EMBL" id="LNIX01000012">
    <property type="protein sequence ID" value="OXA48300.1"/>
    <property type="molecule type" value="Genomic_DNA"/>
</dbReference>
<evidence type="ECO:0000313" key="2">
    <source>
        <dbReference type="EMBL" id="OXA48300.1"/>
    </source>
</evidence>
<evidence type="ECO:0000259" key="1">
    <source>
        <dbReference type="Pfam" id="PF08241"/>
    </source>
</evidence>
<keyword evidence="2" id="KW-0808">Transferase</keyword>
<proteinExistence type="predicted"/>
<gene>
    <name evidence="2" type="ORF">Fcan01_16982</name>
</gene>
<dbReference type="PANTHER" id="PTHR43861">
    <property type="entry name" value="TRANS-ACONITATE 2-METHYLTRANSFERASE-RELATED"/>
    <property type="match status" value="1"/>
</dbReference>
<name>A0A226DTA4_FOLCA</name>
<comment type="caution">
    <text evidence="2">The sequence shown here is derived from an EMBL/GenBank/DDBJ whole genome shotgun (WGS) entry which is preliminary data.</text>
</comment>
<keyword evidence="3" id="KW-1185">Reference proteome</keyword>
<dbReference type="InterPro" id="IPR013216">
    <property type="entry name" value="Methyltransf_11"/>
</dbReference>
<feature type="domain" description="Methyltransferase type 11" evidence="1">
    <location>
        <begin position="244"/>
        <end position="341"/>
    </location>
</feature>
<dbReference type="PANTHER" id="PTHR43861:SF1">
    <property type="entry name" value="TRANS-ACONITATE 2-METHYLTRANSFERASE"/>
    <property type="match status" value="1"/>
</dbReference>
<keyword evidence="2" id="KW-0489">Methyltransferase</keyword>
<dbReference type="Pfam" id="PF08241">
    <property type="entry name" value="Methyltransf_11"/>
    <property type="match status" value="2"/>
</dbReference>
<dbReference type="OMA" id="EWAVSIN"/>
<sequence length="484" mass="54564">MITSVNAGNKSDHVSYALGNLLVDGGFPHVGVQFDKIFSFYCFHWLKEYKQVLAKFYPILKPGGYICLVYQSQDAQKELEQSCKEIGYEKVESLVHKSNVKLTLDAFADVVMSLNPFLSEIPPTLYPELKADYTKLILAKEDVVQNGGQEFQFKHDVLFAASILPLIFKMWDPNIFVKAIVNLPECLNTLTDRLEAIPWTEGEVVLDYGCGTVPWSRASPYIVNKPLLYQSNYAMYCPPPICAATGTGRTTVPFILPKTVATNSRLFGVDKSSAMVTAANEENKSDHVSYALGNLLVDGGFPHVGIKFDKIFSFYCLHWCKEYKQVLANFYPILKPGGYICLVYVIDGPHFLLLQEIGKLPKWAGYMKKIRDNLPVWIEESQDAQKELEQSCKKIGYEKVESLVHKCNPKLTLEAFTDLAMSLNPYLSEVPSALYPELKADYAKLILVKGDVVQNGGQELHYKYDVLFAVFRKPGYEKNGFVKN</sequence>